<accession>A0ABW3HCA7</accession>
<comment type="caution">
    <text evidence="2">The sequence shown here is derived from an EMBL/GenBank/DDBJ whole genome shotgun (WGS) entry which is preliminary data.</text>
</comment>
<dbReference type="EMBL" id="JBHTJG010000009">
    <property type="protein sequence ID" value="MFD0947838.1"/>
    <property type="molecule type" value="Genomic_DNA"/>
</dbReference>
<dbReference type="PANTHER" id="PTHR43757">
    <property type="entry name" value="AMINOMETHYLTRANSFERASE"/>
    <property type="match status" value="1"/>
</dbReference>
<evidence type="ECO:0000259" key="1">
    <source>
        <dbReference type="Pfam" id="PF01571"/>
    </source>
</evidence>
<dbReference type="RefSeq" id="WP_264945589.1">
    <property type="nucleotide sequence ID" value="NZ_JAPDRA010000009.1"/>
</dbReference>
<feature type="domain" description="GCVT N-terminal" evidence="1">
    <location>
        <begin position="36"/>
        <end position="256"/>
    </location>
</feature>
<dbReference type="InterPro" id="IPR006222">
    <property type="entry name" value="GCVT_N"/>
</dbReference>
<evidence type="ECO:0000313" key="3">
    <source>
        <dbReference type="Proteomes" id="UP001596977"/>
    </source>
</evidence>
<reference evidence="3" key="1">
    <citation type="journal article" date="2019" name="Int. J. Syst. Evol. Microbiol.">
        <title>The Global Catalogue of Microorganisms (GCM) 10K type strain sequencing project: providing services to taxonomists for standard genome sequencing and annotation.</title>
        <authorList>
            <consortium name="The Broad Institute Genomics Platform"/>
            <consortium name="The Broad Institute Genome Sequencing Center for Infectious Disease"/>
            <person name="Wu L."/>
            <person name="Ma J."/>
        </authorList>
    </citation>
    <scope>NUCLEOTIDE SEQUENCE [LARGE SCALE GENOMIC DNA]</scope>
    <source>
        <strain evidence="3">CCUG 62982</strain>
    </source>
</reference>
<sequence>MTAKNLEEVLNAAGNPVEMLRNSQIGAYVYPVVAPEFSNWRSEQWAWQHSAVLFDQTHHMVDLYIRGKDALKLLTDTMINSPKGWTVNKAKQYVPTTPYGHVIGDGIIFWLAEEEFVYVGRAPAANWLMYHGETGGYDVEIVHDDRSPSRPMGKPVKRISWRFQIQGPQAWNVIEKLHGGPLEQLKFFNMSTMNIAGHTIRTLRHGMAGAPGLEIWGPYETQEEIRAAILEAGKEFGLIPVGSRAYPSNTLESGWIPSPLPAIYTGDKLKGYREWLSASSYEATGAIGGSFVSDNIEDYYLNPWELGYGPFVKFDHDFHGREALEKLDPATQRKKVTLAWNADDMKKVMGSLFDPEGEQYKFFDLPLANYANTNADRVVDAGGTTVGLSMFTGYSYNEKKALSLATIDHEIPVGTELRVVWGEGPNTRKTTVEPHKQIEVRAVVSPVPYSNVARETYQEGWRTGRTA</sequence>
<dbReference type="InterPro" id="IPR028896">
    <property type="entry name" value="GcvT/YgfZ/DmdA"/>
</dbReference>
<keyword evidence="2" id="KW-0808">Transferase</keyword>
<dbReference type="Pfam" id="PF01571">
    <property type="entry name" value="GCV_T"/>
    <property type="match status" value="1"/>
</dbReference>
<dbReference type="Proteomes" id="UP001596977">
    <property type="component" value="Unassembled WGS sequence"/>
</dbReference>
<dbReference type="GO" id="GO:0016740">
    <property type="term" value="F:transferase activity"/>
    <property type="evidence" value="ECO:0007669"/>
    <property type="project" value="UniProtKB-KW"/>
</dbReference>
<dbReference type="InterPro" id="IPR027266">
    <property type="entry name" value="TrmE/GcvT-like"/>
</dbReference>
<protein>
    <submittedName>
        <fullName evidence="2">Aminomethyl transferase family protein</fullName>
    </submittedName>
</protein>
<name>A0ABW3HCA7_9SPHN</name>
<gene>
    <name evidence="2" type="ORF">ACFQ1E_15960</name>
</gene>
<keyword evidence="3" id="KW-1185">Reference proteome</keyword>
<evidence type="ECO:0000313" key="2">
    <source>
        <dbReference type="EMBL" id="MFD0947838.1"/>
    </source>
</evidence>
<proteinExistence type="predicted"/>
<dbReference type="SUPFAM" id="SSF103025">
    <property type="entry name" value="Folate-binding domain"/>
    <property type="match status" value="1"/>
</dbReference>
<dbReference type="Gene3D" id="3.30.1360.120">
    <property type="entry name" value="Probable tRNA modification gtpase trme, domain 1"/>
    <property type="match status" value="1"/>
</dbReference>
<dbReference type="PANTHER" id="PTHR43757:SF2">
    <property type="entry name" value="AMINOMETHYLTRANSFERASE, MITOCHONDRIAL"/>
    <property type="match status" value="1"/>
</dbReference>
<organism evidence="2 3">
    <name type="scientific">Sphingomonas canadensis</name>
    <dbReference type="NCBI Taxonomy" id="1219257"/>
    <lineage>
        <taxon>Bacteria</taxon>
        <taxon>Pseudomonadati</taxon>
        <taxon>Pseudomonadota</taxon>
        <taxon>Alphaproteobacteria</taxon>
        <taxon>Sphingomonadales</taxon>
        <taxon>Sphingomonadaceae</taxon>
        <taxon>Sphingomonas</taxon>
    </lineage>
</organism>